<dbReference type="AlphaFoldDB" id="A0AAV5TUC5"/>
<evidence type="ECO:0000256" key="1">
    <source>
        <dbReference type="SAM" id="MobiDB-lite"/>
    </source>
</evidence>
<name>A0AAV5TUC5_9BILA</name>
<accession>A0AAV5TUC5</accession>
<evidence type="ECO:0000313" key="3">
    <source>
        <dbReference type="Proteomes" id="UP001432027"/>
    </source>
</evidence>
<evidence type="ECO:0000313" key="2">
    <source>
        <dbReference type="EMBL" id="GMS97866.1"/>
    </source>
</evidence>
<organism evidence="2 3">
    <name type="scientific">Pristionchus entomophagus</name>
    <dbReference type="NCBI Taxonomy" id="358040"/>
    <lineage>
        <taxon>Eukaryota</taxon>
        <taxon>Metazoa</taxon>
        <taxon>Ecdysozoa</taxon>
        <taxon>Nematoda</taxon>
        <taxon>Chromadorea</taxon>
        <taxon>Rhabditida</taxon>
        <taxon>Rhabditina</taxon>
        <taxon>Diplogasteromorpha</taxon>
        <taxon>Diplogasteroidea</taxon>
        <taxon>Neodiplogasteridae</taxon>
        <taxon>Pristionchus</taxon>
    </lineage>
</organism>
<proteinExistence type="predicted"/>
<feature type="region of interest" description="Disordered" evidence="1">
    <location>
        <begin position="98"/>
        <end position="124"/>
    </location>
</feature>
<feature type="non-terminal residue" evidence="2">
    <location>
        <position position="124"/>
    </location>
</feature>
<dbReference type="Proteomes" id="UP001432027">
    <property type="component" value="Unassembled WGS sequence"/>
</dbReference>
<dbReference type="EMBL" id="BTSX01000004">
    <property type="protein sequence ID" value="GMS97866.1"/>
    <property type="molecule type" value="Genomic_DNA"/>
</dbReference>
<gene>
    <name evidence="2" type="ORF">PENTCL1PPCAC_20041</name>
</gene>
<feature type="non-terminal residue" evidence="2">
    <location>
        <position position="1"/>
    </location>
</feature>
<protein>
    <submittedName>
        <fullName evidence="2">Uncharacterized protein</fullName>
    </submittedName>
</protein>
<sequence length="124" mass="13299">PPLPSRPFTLDLSSLCAPQSEHEYRNVRRILKVLADNGLATVGVPQEFDSSSFSAPPSLFPVTSSQSPSVSTSQSILARIASTPSQFVGEIDVQEFLSTQPPPSSLHPIFQGTGNRDLLFDGSD</sequence>
<keyword evidence="3" id="KW-1185">Reference proteome</keyword>
<comment type="caution">
    <text evidence="2">The sequence shown here is derived from an EMBL/GenBank/DDBJ whole genome shotgun (WGS) entry which is preliminary data.</text>
</comment>
<reference evidence="2" key="1">
    <citation type="submission" date="2023-10" db="EMBL/GenBank/DDBJ databases">
        <title>Genome assembly of Pristionchus species.</title>
        <authorList>
            <person name="Yoshida K."/>
            <person name="Sommer R.J."/>
        </authorList>
    </citation>
    <scope>NUCLEOTIDE SEQUENCE</scope>
    <source>
        <strain evidence="2">RS0144</strain>
    </source>
</reference>